<name>A0ABU5DPU7_9BURK</name>
<dbReference type="Proteomes" id="UP001285263">
    <property type="component" value="Unassembled WGS sequence"/>
</dbReference>
<dbReference type="RefSeq" id="WP_320426312.1">
    <property type="nucleotide sequence ID" value="NZ_JAXCLA010000010.1"/>
</dbReference>
<keyword evidence="2" id="KW-1185">Reference proteome</keyword>
<evidence type="ECO:0000313" key="1">
    <source>
        <dbReference type="EMBL" id="MDY0748340.1"/>
    </source>
</evidence>
<evidence type="ECO:0000313" key="2">
    <source>
        <dbReference type="Proteomes" id="UP001285263"/>
    </source>
</evidence>
<organism evidence="1 2">
    <name type="scientific">Roseateles agri</name>
    <dbReference type="NCBI Taxonomy" id="3098619"/>
    <lineage>
        <taxon>Bacteria</taxon>
        <taxon>Pseudomonadati</taxon>
        <taxon>Pseudomonadota</taxon>
        <taxon>Betaproteobacteria</taxon>
        <taxon>Burkholderiales</taxon>
        <taxon>Sphaerotilaceae</taxon>
        <taxon>Roseateles</taxon>
    </lineage>
</organism>
<reference evidence="1 2" key="1">
    <citation type="submission" date="2023-11" db="EMBL/GenBank/DDBJ databases">
        <title>Paucibacter sp. nov., isolated from fresh soil in Korea.</title>
        <authorList>
            <person name="Le N.T.T."/>
        </authorList>
    </citation>
    <scope>NUCLEOTIDE SEQUENCE [LARGE SCALE GENOMIC DNA]</scope>
    <source>
        <strain evidence="1 2">R3-3</strain>
    </source>
</reference>
<proteinExistence type="predicted"/>
<protein>
    <submittedName>
        <fullName evidence="1">Uncharacterized protein</fullName>
    </submittedName>
</protein>
<dbReference type="EMBL" id="JAXCLA010000010">
    <property type="protein sequence ID" value="MDY0748340.1"/>
    <property type="molecule type" value="Genomic_DNA"/>
</dbReference>
<sequence>MQVLLRINLGDAAITVDDDLVKKPLAEPLAGVARAQHYLGGEVEISDQGREPLQILDDLEQLVPRLCLQALARLEQGEAVTIPLFTDPAKLTLTPKGDQLEIEAPDGRRDQFPLAAALVALEACGARFAHLLELNFPGDEGRERKLAPMRLVLMQREDARLRDAPPPDMSAWADKDV</sequence>
<comment type="caution">
    <text evidence="1">The sequence shown here is derived from an EMBL/GenBank/DDBJ whole genome shotgun (WGS) entry which is preliminary data.</text>
</comment>
<accession>A0ABU5DPU7</accession>
<gene>
    <name evidence="1" type="ORF">SNE35_27830</name>
</gene>